<dbReference type="Gene3D" id="2.60.40.10">
    <property type="entry name" value="Immunoglobulins"/>
    <property type="match status" value="1"/>
</dbReference>
<feature type="non-terminal residue" evidence="2">
    <location>
        <position position="1"/>
    </location>
</feature>
<protein>
    <recommendedName>
        <fullName evidence="4">Fibronectin type-III domain-containing protein</fullName>
    </recommendedName>
</protein>
<reference evidence="2" key="1">
    <citation type="submission" date="2021-02" db="EMBL/GenBank/DDBJ databases">
        <authorList>
            <person name="Nowell W R."/>
        </authorList>
    </citation>
    <scope>NUCLEOTIDE SEQUENCE</scope>
</reference>
<dbReference type="EMBL" id="CAJOBG010116267">
    <property type="protein sequence ID" value="CAF4760202.1"/>
    <property type="molecule type" value="Genomic_DNA"/>
</dbReference>
<name>A0A821M4A0_9BILA</name>
<proteinExistence type="predicted"/>
<comment type="caution">
    <text evidence="2">The sequence shown here is derived from an EMBL/GenBank/DDBJ whole genome shotgun (WGS) entry which is preliminary data.</text>
</comment>
<dbReference type="SUPFAM" id="SSF49265">
    <property type="entry name" value="Fibronectin type III"/>
    <property type="match status" value="1"/>
</dbReference>
<keyword evidence="3" id="KW-1185">Reference proteome</keyword>
<evidence type="ECO:0000313" key="2">
    <source>
        <dbReference type="EMBL" id="CAF4760202.1"/>
    </source>
</evidence>
<dbReference type="Proteomes" id="UP000663866">
    <property type="component" value="Unassembled WGS sequence"/>
</dbReference>
<evidence type="ECO:0000313" key="3">
    <source>
        <dbReference type="Proteomes" id="UP000663866"/>
    </source>
</evidence>
<evidence type="ECO:0000313" key="1">
    <source>
        <dbReference type="EMBL" id="CAF4691030.1"/>
    </source>
</evidence>
<dbReference type="InterPro" id="IPR013783">
    <property type="entry name" value="Ig-like_fold"/>
</dbReference>
<accession>A0A821M4A0</accession>
<gene>
    <name evidence="1" type="ORF">OVN521_LOCUS48062</name>
    <name evidence="2" type="ORF">OVN521_LOCUS50463</name>
</gene>
<organism evidence="2 3">
    <name type="scientific">Rotaria magnacalcarata</name>
    <dbReference type="NCBI Taxonomy" id="392030"/>
    <lineage>
        <taxon>Eukaryota</taxon>
        <taxon>Metazoa</taxon>
        <taxon>Spiralia</taxon>
        <taxon>Gnathifera</taxon>
        <taxon>Rotifera</taxon>
        <taxon>Eurotatoria</taxon>
        <taxon>Bdelloidea</taxon>
        <taxon>Philodinida</taxon>
        <taxon>Philodinidae</taxon>
        <taxon>Rotaria</taxon>
    </lineage>
</organism>
<sequence length="56" mass="6314">VPETPTNVNTTSLTYSSISLKWQPGFDGGWPQSYWVSLDNSLSKETNQSHYTFTSK</sequence>
<dbReference type="InterPro" id="IPR036116">
    <property type="entry name" value="FN3_sf"/>
</dbReference>
<dbReference type="AlphaFoldDB" id="A0A821M4A0"/>
<evidence type="ECO:0008006" key="4">
    <source>
        <dbReference type="Google" id="ProtNLM"/>
    </source>
</evidence>
<dbReference type="EMBL" id="CAJOBG010097986">
    <property type="protein sequence ID" value="CAF4691030.1"/>
    <property type="molecule type" value="Genomic_DNA"/>
</dbReference>